<dbReference type="Proteomes" id="UP001204439">
    <property type="component" value="Unassembled WGS sequence"/>
</dbReference>
<proteinExistence type="predicted"/>
<protein>
    <recommendedName>
        <fullName evidence="4">DUF2892 domain-containing protein</fullName>
    </recommendedName>
</protein>
<accession>A0ABU4JJY9</accession>
<evidence type="ECO:0000313" key="3">
    <source>
        <dbReference type="Proteomes" id="UP001204439"/>
    </source>
</evidence>
<organism evidence="2 3">
    <name type="scientific">Epilithonimonas ginsengisoli</name>
    <dbReference type="NCBI Taxonomy" id="1245592"/>
    <lineage>
        <taxon>Bacteria</taxon>
        <taxon>Pseudomonadati</taxon>
        <taxon>Bacteroidota</taxon>
        <taxon>Flavobacteriia</taxon>
        <taxon>Flavobacteriales</taxon>
        <taxon>Weeksellaceae</taxon>
        <taxon>Chryseobacterium group</taxon>
        <taxon>Epilithonimonas</taxon>
    </lineage>
</organism>
<evidence type="ECO:0000313" key="2">
    <source>
        <dbReference type="EMBL" id="MDW8549858.1"/>
    </source>
</evidence>
<keyword evidence="1" id="KW-0812">Transmembrane</keyword>
<evidence type="ECO:0000256" key="1">
    <source>
        <dbReference type="SAM" id="Phobius"/>
    </source>
</evidence>
<comment type="caution">
    <text evidence="2">The sequence shown here is derived from an EMBL/GenBank/DDBJ whole genome shotgun (WGS) entry which is preliminary data.</text>
</comment>
<gene>
    <name evidence="2" type="ORF">NG800_013110</name>
</gene>
<reference evidence="2 3" key="1">
    <citation type="submission" date="2023-11" db="EMBL/GenBank/DDBJ databases">
        <title>First isolation, identification, and characterization of non-pathogenic Epilithonimonas ginsengisoli isolated from diseased farmed rainbow trout (Oncorhynchus mykiss) in Chile.</title>
        <authorList>
            <person name="Miranda C.D."/>
            <person name="Irgang R."/>
            <person name="Concha C."/>
            <person name="Rojas R."/>
            <person name="Avendano R."/>
        </authorList>
    </citation>
    <scope>NUCLEOTIDE SEQUENCE [LARGE SCALE GENOMIC DNA]</scope>
    <source>
        <strain evidence="2 3">FP99</strain>
    </source>
</reference>
<feature type="transmembrane region" description="Helical" evidence="1">
    <location>
        <begin position="21"/>
        <end position="48"/>
    </location>
</feature>
<dbReference type="EMBL" id="JAMXLT020000023">
    <property type="protein sequence ID" value="MDW8549858.1"/>
    <property type="molecule type" value="Genomic_DNA"/>
</dbReference>
<sequence>MMQNIFKNWNFVRILRLAMGIFLVVEAVKSGMWLLVFVGAVFVAMPLLNIGCCATGNCSVPTRNSKNNKDEVEYEEIK</sequence>
<keyword evidence="1" id="KW-0472">Membrane</keyword>
<keyword evidence="3" id="KW-1185">Reference proteome</keyword>
<keyword evidence="1" id="KW-1133">Transmembrane helix</keyword>
<dbReference type="RefSeq" id="WP_218281637.1">
    <property type="nucleotide sequence ID" value="NZ_JAMXLT020000023.1"/>
</dbReference>
<name>A0ABU4JJY9_9FLAO</name>
<evidence type="ECO:0008006" key="4">
    <source>
        <dbReference type="Google" id="ProtNLM"/>
    </source>
</evidence>